<feature type="compositionally biased region" description="Polar residues" evidence="1">
    <location>
        <begin position="192"/>
        <end position="203"/>
    </location>
</feature>
<organism evidence="3">
    <name type="scientific">freshwater metagenome</name>
    <dbReference type="NCBI Taxonomy" id="449393"/>
    <lineage>
        <taxon>unclassified sequences</taxon>
        <taxon>metagenomes</taxon>
        <taxon>ecological metagenomes</taxon>
    </lineage>
</organism>
<feature type="compositionally biased region" description="Low complexity" evidence="1">
    <location>
        <begin position="209"/>
        <end position="219"/>
    </location>
</feature>
<proteinExistence type="predicted"/>
<feature type="compositionally biased region" description="Low complexity" evidence="1">
    <location>
        <begin position="226"/>
        <end position="242"/>
    </location>
</feature>
<keyword evidence="2" id="KW-0812">Transmembrane</keyword>
<gene>
    <name evidence="3" type="ORF">UFOPK2579_00567</name>
</gene>
<protein>
    <submittedName>
        <fullName evidence="3">Unannotated protein</fullName>
    </submittedName>
</protein>
<name>A0A6J6P4J0_9ZZZZ</name>
<feature type="compositionally biased region" description="Low complexity" evidence="1">
    <location>
        <begin position="155"/>
        <end position="191"/>
    </location>
</feature>
<feature type="transmembrane region" description="Helical" evidence="2">
    <location>
        <begin position="267"/>
        <end position="286"/>
    </location>
</feature>
<keyword evidence="2" id="KW-0472">Membrane</keyword>
<dbReference type="EMBL" id="CAEZXR010000047">
    <property type="protein sequence ID" value="CAB4693789.1"/>
    <property type="molecule type" value="Genomic_DNA"/>
</dbReference>
<dbReference type="AlphaFoldDB" id="A0A6J6P4J0"/>
<evidence type="ECO:0000256" key="1">
    <source>
        <dbReference type="SAM" id="MobiDB-lite"/>
    </source>
</evidence>
<reference evidence="3" key="1">
    <citation type="submission" date="2020-05" db="EMBL/GenBank/DDBJ databases">
        <authorList>
            <person name="Chiriac C."/>
            <person name="Salcher M."/>
            <person name="Ghai R."/>
            <person name="Kavagutti S V."/>
        </authorList>
    </citation>
    <scope>NUCLEOTIDE SEQUENCE</scope>
</reference>
<accession>A0A6J6P4J0</accession>
<dbReference type="PROSITE" id="PS51257">
    <property type="entry name" value="PROKAR_LIPOPROTEIN"/>
    <property type="match status" value="1"/>
</dbReference>
<keyword evidence="2" id="KW-1133">Transmembrane helix</keyword>
<feature type="region of interest" description="Disordered" evidence="1">
    <location>
        <begin position="149"/>
        <end position="265"/>
    </location>
</feature>
<evidence type="ECO:0000313" key="3">
    <source>
        <dbReference type="EMBL" id="CAB4693789.1"/>
    </source>
</evidence>
<evidence type="ECO:0000256" key="2">
    <source>
        <dbReference type="SAM" id="Phobius"/>
    </source>
</evidence>
<sequence>MSRLRTLAAAVLVTVAAGASLVLPAAPASAAACTTDAGVSVVVDFAGLGGGVDQVCLPDGGGDKAAALFAEAGFPLTYAQRQPGFVCRVSGLPTSDPCVNTSPEDAYWGLWWSDGETGEWVYSTLGVGSLSIPDGGYVAFAFDDSASDQIRPGVAPATHPDSTPSPSTRPTTQPTARPTTRPTDRPTALPTGSTDGPRSTTEPSGPGSGAVEATSAATSADEESAPSDPASNSSTASTASTDEPSDGSAGGDATPPTSEDDGGLPTWVAPVLVALLLGAAGVAVVVRRRTGGDA</sequence>